<dbReference type="Proteomes" id="UP000626109">
    <property type="component" value="Unassembled WGS sequence"/>
</dbReference>
<feature type="compositionally biased region" description="Polar residues" evidence="1">
    <location>
        <begin position="77"/>
        <end position="88"/>
    </location>
</feature>
<feature type="compositionally biased region" description="Polar residues" evidence="1">
    <location>
        <begin position="163"/>
        <end position="174"/>
    </location>
</feature>
<reference evidence="2" key="1">
    <citation type="submission" date="2021-02" db="EMBL/GenBank/DDBJ databases">
        <authorList>
            <person name="Dougan E. K."/>
            <person name="Rhodes N."/>
            <person name="Thang M."/>
            <person name="Chan C."/>
        </authorList>
    </citation>
    <scope>NUCLEOTIDE SEQUENCE</scope>
</reference>
<feature type="compositionally biased region" description="Acidic residues" evidence="1">
    <location>
        <begin position="129"/>
        <end position="148"/>
    </location>
</feature>
<evidence type="ECO:0000256" key="1">
    <source>
        <dbReference type="SAM" id="MobiDB-lite"/>
    </source>
</evidence>
<comment type="caution">
    <text evidence="2">The sequence shown here is derived from an EMBL/GenBank/DDBJ whole genome shotgun (WGS) entry which is preliminary data.</text>
</comment>
<gene>
    <name evidence="2" type="ORF">PGLA2088_LOCUS7419</name>
</gene>
<sequence>DVPRSLCLPPWPLSLQPQGQAPSAPTQRPRWSGHCKVGGNPEEAVDDAGENDDDDDDAEEDMDVPRSLCLPPWPLSLQPQGQAPSAPTQRPRWSGHCKVGGNPEGQAPSAPTQRPRWSGHCKVGGNPEEAVDDAGENDDDDDDAEEDMDVPRSLCLPPWPLSLQPQGQAPSAPTQRPRWSGHCKVGGNPEGKTGGDDSEWMAPPHSVQPAKRRRFNASIASSSRCYASHEVKEEEEQEYNEAGVKEVDIKEEEEYNEAGVKEVDIKEEEEEEVDNEAGVKEVDIKEEEVYNEGPWHLGVISNEIFMNAGDGLHTARPKMTKRFVVGHSFSEEVALLNKEFNRHLFHLHELVPGLQIRFKAIRHFDTKKQCVRWEAAPVEVWDNRYQTWIAPPACSCCWRARPSL</sequence>
<dbReference type="AlphaFoldDB" id="A0A813IAB8"/>
<proteinExistence type="predicted"/>
<name>A0A813IAB8_POLGL</name>
<feature type="non-terminal residue" evidence="2">
    <location>
        <position position="1"/>
    </location>
</feature>
<protein>
    <submittedName>
        <fullName evidence="2">Uncharacterized protein</fullName>
    </submittedName>
</protein>
<evidence type="ECO:0000313" key="2">
    <source>
        <dbReference type="EMBL" id="CAE8649440.1"/>
    </source>
</evidence>
<feature type="compositionally biased region" description="Polar residues" evidence="1">
    <location>
        <begin position="15"/>
        <end position="26"/>
    </location>
</feature>
<organism evidence="2 3">
    <name type="scientific">Polarella glacialis</name>
    <name type="common">Dinoflagellate</name>
    <dbReference type="NCBI Taxonomy" id="89957"/>
    <lineage>
        <taxon>Eukaryota</taxon>
        <taxon>Sar</taxon>
        <taxon>Alveolata</taxon>
        <taxon>Dinophyceae</taxon>
        <taxon>Suessiales</taxon>
        <taxon>Suessiaceae</taxon>
        <taxon>Polarella</taxon>
    </lineage>
</organism>
<feature type="region of interest" description="Disordered" evidence="1">
    <location>
        <begin position="1"/>
        <end position="211"/>
    </location>
</feature>
<feature type="compositionally biased region" description="Acidic residues" evidence="1">
    <location>
        <begin position="43"/>
        <end position="62"/>
    </location>
</feature>
<dbReference type="EMBL" id="CAJNNW010007689">
    <property type="protein sequence ID" value="CAE8649440.1"/>
    <property type="molecule type" value="Genomic_DNA"/>
</dbReference>
<evidence type="ECO:0000313" key="3">
    <source>
        <dbReference type="Proteomes" id="UP000626109"/>
    </source>
</evidence>
<accession>A0A813IAB8</accession>